<protein>
    <submittedName>
        <fullName evidence="2">Rhinocladiella mackenziei CBS 650.93 unplaced genomic scaffold supercont1.5, whole genome shotgun sequence</fullName>
    </submittedName>
</protein>
<dbReference type="AlphaFoldDB" id="A0A0D2GZJ0"/>
<dbReference type="RefSeq" id="XP_013270744.1">
    <property type="nucleotide sequence ID" value="XM_013415290.1"/>
</dbReference>
<evidence type="ECO:0000313" key="3">
    <source>
        <dbReference type="Proteomes" id="UP000053617"/>
    </source>
</evidence>
<dbReference type="OrthoDB" id="4120728at2759"/>
<feature type="region of interest" description="Disordered" evidence="1">
    <location>
        <begin position="57"/>
        <end position="80"/>
    </location>
</feature>
<dbReference type="GeneID" id="25295232"/>
<gene>
    <name evidence="2" type="ORF">Z518_07161</name>
</gene>
<dbReference type="EMBL" id="KN847479">
    <property type="protein sequence ID" value="KIX03608.1"/>
    <property type="molecule type" value="Genomic_DNA"/>
</dbReference>
<dbReference type="VEuPathDB" id="FungiDB:Z518_07161"/>
<name>A0A0D2GZJ0_9EURO</name>
<keyword evidence="3" id="KW-1185">Reference proteome</keyword>
<reference evidence="2 3" key="1">
    <citation type="submission" date="2015-01" db="EMBL/GenBank/DDBJ databases">
        <title>The Genome Sequence of Rhinocladiella mackenzie CBS 650.93.</title>
        <authorList>
            <consortium name="The Broad Institute Genomics Platform"/>
            <person name="Cuomo C."/>
            <person name="de Hoog S."/>
            <person name="Gorbushina A."/>
            <person name="Stielow B."/>
            <person name="Teixiera M."/>
            <person name="Abouelleil A."/>
            <person name="Chapman S.B."/>
            <person name="Priest M."/>
            <person name="Young S.K."/>
            <person name="Wortman J."/>
            <person name="Nusbaum C."/>
            <person name="Birren B."/>
        </authorList>
    </citation>
    <scope>NUCLEOTIDE SEQUENCE [LARGE SCALE GENOMIC DNA]</scope>
    <source>
        <strain evidence="2 3">CBS 650.93</strain>
    </source>
</reference>
<proteinExistence type="predicted"/>
<feature type="region of interest" description="Disordered" evidence="1">
    <location>
        <begin position="134"/>
        <end position="202"/>
    </location>
</feature>
<evidence type="ECO:0000256" key="1">
    <source>
        <dbReference type="SAM" id="MobiDB-lite"/>
    </source>
</evidence>
<accession>A0A0D2GZJ0</accession>
<dbReference type="Proteomes" id="UP000053617">
    <property type="component" value="Unassembled WGS sequence"/>
</dbReference>
<feature type="compositionally biased region" description="Polar residues" evidence="1">
    <location>
        <begin position="159"/>
        <end position="169"/>
    </location>
</feature>
<dbReference type="HOGENOM" id="CLU_573673_0_0_1"/>
<evidence type="ECO:0000313" key="2">
    <source>
        <dbReference type="EMBL" id="KIX03608.1"/>
    </source>
</evidence>
<organism evidence="2 3">
    <name type="scientific">Rhinocladiella mackenziei CBS 650.93</name>
    <dbReference type="NCBI Taxonomy" id="1442369"/>
    <lineage>
        <taxon>Eukaryota</taxon>
        <taxon>Fungi</taxon>
        <taxon>Dikarya</taxon>
        <taxon>Ascomycota</taxon>
        <taxon>Pezizomycotina</taxon>
        <taxon>Eurotiomycetes</taxon>
        <taxon>Chaetothyriomycetidae</taxon>
        <taxon>Chaetothyriales</taxon>
        <taxon>Herpotrichiellaceae</taxon>
        <taxon>Rhinocladiella</taxon>
    </lineage>
</organism>
<sequence>MATKKREGRSFTFVDYDINRRGVTETARAHLMKNRVRSKRDARSEWVSRNQFLPLRWMRPKEENPESGPNASNEQPDIPAKSGKVIRNVISHYSAVIDFQKDNVRFSPQPQRKRSRSISPGSVAREKFDIVANLEIRDSSSEGSPVNKSAGRSPEECPNRTNGPGSNVSPLPEGESPGLNAGTLEIDRQPSQSDSTRRRVSLRTDSEFGLSLGLKIGNSLPAQPAMWQNQGFESDEPHPHNLRAGLENPVARITISLVPPDYNLIRYFTANAVTMLGFDRYPEIVQTYDPVLTLFVPFALSSQWCFETMVLLLSVYYHQRNSSSTEDDGVPAERNQYLASRQNGILATTRSRISALANQKDSSDEDVDTWHQALWIALQDNCVVVRVNAGRD</sequence>